<dbReference type="GO" id="GO:0019441">
    <property type="term" value="P:L-tryptophan catabolic process to kynurenine"/>
    <property type="evidence" value="ECO:0007669"/>
    <property type="project" value="InterPro"/>
</dbReference>
<name>A0A640KQS8_LEITA</name>
<keyword evidence="2" id="KW-0472">Membrane</keyword>
<organism evidence="3 4">
    <name type="scientific">Leishmania tarentolae</name>
    <name type="common">Sauroleishmania tarentolae</name>
    <dbReference type="NCBI Taxonomy" id="5689"/>
    <lineage>
        <taxon>Eukaryota</taxon>
        <taxon>Discoba</taxon>
        <taxon>Euglenozoa</taxon>
        <taxon>Kinetoplastea</taxon>
        <taxon>Metakinetoplastina</taxon>
        <taxon>Trypanosomatida</taxon>
        <taxon>Trypanosomatidae</taxon>
        <taxon>Leishmaniinae</taxon>
        <taxon>Leishmania</taxon>
        <taxon>lizard Leishmania</taxon>
    </lineage>
</organism>
<keyword evidence="2" id="KW-0812">Transmembrane</keyword>
<dbReference type="EMBL" id="BLBS01000048">
    <property type="protein sequence ID" value="GET91475.1"/>
    <property type="molecule type" value="Genomic_DNA"/>
</dbReference>
<dbReference type="VEuPathDB" id="TriTrypDB:LtaPh_3215000"/>
<keyword evidence="4" id="KW-1185">Reference proteome</keyword>
<dbReference type="InterPro" id="IPR007325">
    <property type="entry name" value="KFase/CYL"/>
</dbReference>
<dbReference type="GO" id="GO:0004061">
    <property type="term" value="F:arylformamidase activity"/>
    <property type="evidence" value="ECO:0007669"/>
    <property type="project" value="InterPro"/>
</dbReference>
<comment type="caution">
    <text evidence="3">The sequence shown here is derived from an EMBL/GenBank/DDBJ whole genome shotgun (WGS) entry which is preliminary data.</text>
</comment>
<keyword evidence="2" id="KW-1133">Transmembrane helix</keyword>
<dbReference type="Proteomes" id="UP000419144">
    <property type="component" value="Unassembled WGS sequence"/>
</dbReference>
<evidence type="ECO:0000313" key="4">
    <source>
        <dbReference type="Proteomes" id="UP000419144"/>
    </source>
</evidence>
<dbReference type="SUPFAM" id="SSF102198">
    <property type="entry name" value="Putative cyclase"/>
    <property type="match status" value="1"/>
</dbReference>
<dbReference type="Pfam" id="PF04199">
    <property type="entry name" value="Cyclase"/>
    <property type="match status" value="1"/>
</dbReference>
<dbReference type="OrthoDB" id="271512at2759"/>
<evidence type="ECO:0000313" key="3">
    <source>
        <dbReference type="EMBL" id="GET91475.1"/>
    </source>
</evidence>
<gene>
    <name evidence="3" type="ORF">LtaPh_3215000</name>
</gene>
<feature type="transmembrane region" description="Helical" evidence="2">
    <location>
        <begin position="111"/>
        <end position="128"/>
    </location>
</feature>
<sequence length="410" mass="45102">MTAEFAELDEANRKVREWKREAKQCAPVSLAGGVDLTMSVDEMKMVQSPLSSFQVLRSSDILTQLVHIPSITTTAVLSATFGALVTLLLGPKSTFTPAARQGFLRRWTRRLLRFTATAVASVVFIRFLRERYPTVQRVSEYESLSSSPDAPCFVANRILTMTSSQAGTHADGPHHFCRSLSHRNFDDAHYSGDAVVLDIVTELRKHHQSLGPHAPLAITVDVLEKAREKLPAIFRDGSRPVWRLLLVTRHSSVPCATRAYTTEALRRPLHVDSPLDVVSRTPVARAGVTGATAARRTTSPSKAYAFVDPEAVDYLQHVFPRLVLLGIDSPSVDPPEAMPPGKSSHGALVRCGMAVLENLRYTRLFPLLESPVGDTPRGWISGSMLTVFNATQNYDDARGCSVIFFPEEAV</sequence>
<dbReference type="AlphaFoldDB" id="A0A640KQS8"/>
<evidence type="ECO:0000256" key="1">
    <source>
        <dbReference type="ARBA" id="ARBA00007865"/>
    </source>
</evidence>
<comment type="similarity">
    <text evidence="1">Belongs to the Cyclase 1 superfamily.</text>
</comment>
<accession>A0A640KQS8</accession>
<dbReference type="InterPro" id="IPR037175">
    <property type="entry name" value="KFase_sf"/>
</dbReference>
<protein>
    <submittedName>
        <fullName evidence="3">Uncharacterized protein</fullName>
    </submittedName>
</protein>
<evidence type="ECO:0000256" key="2">
    <source>
        <dbReference type="SAM" id="Phobius"/>
    </source>
</evidence>
<reference evidence="3" key="1">
    <citation type="submission" date="2019-11" db="EMBL/GenBank/DDBJ databases">
        <title>Leishmania tarentolae CDS.</title>
        <authorList>
            <person name="Goto Y."/>
            <person name="Yamagishi J."/>
        </authorList>
    </citation>
    <scope>NUCLEOTIDE SEQUENCE [LARGE SCALE GENOMIC DNA]</scope>
    <source>
        <strain evidence="3">Parrot Tar II</strain>
    </source>
</reference>
<feature type="transmembrane region" description="Helical" evidence="2">
    <location>
        <begin position="66"/>
        <end position="90"/>
    </location>
</feature>
<proteinExistence type="inferred from homology"/>
<dbReference type="Gene3D" id="3.50.30.50">
    <property type="entry name" value="Putative cyclase"/>
    <property type="match status" value="1"/>
</dbReference>